<proteinExistence type="predicted"/>
<feature type="domain" description="Pop1 N-terminal" evidence="5">
    <location>
        <begin position="52"/>
        <end position="273"/>
    </location>
</feature>
<evidence type="ECO:0000256" key="3">
    <source>
        <dbReference type="ARBA" id="ARBA00023242"/>
    </source>
</evidence>
<dbReference type="Pfam" id="PF22770">
    <property type="entry name" value="POP1_C"/>
    <property type="match status" value="1"/>
</dbReference>
<dbReference type="GeneID" id="27308081"/>
<dbReference type="VEuPathDB" id="FungiDB:PV09_00108"/>
<dbReference type="OrthoDB" id="442863at2759"/>
<evidence type="ECO:0000256" key="2">
    <source>
        <dbReference type="ARBA" id="ARBA00022694"/>
    </source>
</evidence>
<dbReference type="PANTHER" id="PTHR22731:SF3">
    <property type="entry name" value="RIBONUCLEASES P_MRP PROTEIN SUBUNIT POP1"/>
    <property type="match status" value="1"/>
</dbReference>
<name>A0A0D1Z878_9PEZI</name>
<dbReference type="AlphaFoldDB" id="A0A0D1Z878"/>
<evidence type="ECO:0000259" key="5">
    <source>
        <dbReference type="Pfam" id="PF06978"/>
    </source>
</evidence>
<dbReference type="GO" id="GO:0001682">
    <property type="term" value="P:tRNA 5'-leader removal"/>
    <property type="evidence" value="ECO:0007669"/>
    <property type="project" value="InterPro"/>
</dbReference>
<comment type="subcellular location">
    <subcellularLocation>
        <location evidence="1">Nucleus</location>
    </subcellularLocation>
</comment>
<feature type="compositionally biased region" description="Basic residues" evidence="4">
    <location>
        <begin position="148"/>
        <end position="157"/>
    </location>
</feature>
<evidence type="ECO:0000313" key="9">
    <source>
        <dbReference type="Proteomes" id="UP000053259"/>
    </source>
</evidence>
<feature type="region of interest" description="Disordered" evidence="4">
    <location>
        <begin position="745"/>
        <end position="769"/>
    </location>
</feature>
<dbReference type="GO" id="GO:0000172">
    <property type="term" value="C:ribonuclease MRP complex"/>
    <property type="evidence" value="ECO:0007669"/>
    <property type="project" value="InterPro"/>
</dbReference>
<dbReference type="Pfam" id="PF06978">
    <property type="entry name" value="POP1_N"/>
    <property type="match status" value="1"/>
</dbReference>
<dbReference type="RefSeq" id="XP_016219046.1">
    <property type="nucleotide sequence ID" value="XM_016352789.1"/>
</dbReference>
<reference evidence="8 9" key="1">
    <citation type="submission" date="2015-01" db="EMBL/GenBank/DDBJ databases">
        <title>The Genome Sequence of Ochroconis gallopava CBS43764.</title>
        <authorList>
            <consortium name="The Broad Institute Genomics Platform"/>
            <person name="Cuomo C."/>
            <person name="de Hoog S."/>
            <person name="Gorbushina A."/>
            <person name="Stielow B."/>
            <person name="Teixiera M."/>
            <person name="Abouelleil A."/>
            <person name="Chapman S.B."/>
            <person name="Priest M."/>
            <person name="Young S.K."/>
            <person name="Wortman J."/>
            <person name="Nusbaum C."/>
            <person name="Birren B."/>
        </authorList>
    </citation>
    <scope>NUCLEOTIDE SEQUENCE [LARGE SCALE GENOMIC DNA]</scope>
    <source>
        <strain evidence="8 9">CBS 43764</strain>
    </source>
</reference>
<dbReference type="EMBL" id="KN847529">
    <property type="protein sequence ID" value="KIW09177.1"/>
    <property type="molecule type" value="Genomic_DNA"/>
</dbReference>
<dbReference type="Proteomes" id="UP000053259">
    <property type="component" value="Unassembled WGS sequence"/>
</dbReference>
<dbReference type="InterPro" id="IPR039182">
    <property type="entry name" value="Pop1"/>
</dbReference>
<dbReference type="InterPro" id="IPR012590">
    <property type="entry name" value="POPLD_dom"/>
</dbReference>
<evidence type="ECO:0000256" key="1">
    <source>
        <dbReference type="ARBA" id="ARBA00004123"/>
    </source>
</evidence>
<evidence type="ECO:0008006" key="10">
    <source>
        <dbReference type="Google" id="ProtNLM"/>
    </source>
</evidence>
<dbReference type="Pfam" id="PF08170">
    <property type="entry name" value="POPLD"/>
    <property type="match status" value="1"/>
</dbReference>
<dbReference type="InParanoid" id="A0A0D1Z878"/>
<feature type="region of interest" description="Disordered" evidence="4">
    <location>
        <begin position="1"/>
        <end position="32"/>
    </location>
</feature>
<dbReference type="GO" id="GO:0005655">
    <property type="term" value="C:nucleolar ribonuclease P complex"/>
    <property type="evidence" value="ECO:0007669"/>
    <property type="project" value="InterPro"/>
</dbReference>
<dbReference type="STRING" id="253628.A0A0D1Z878"/>
<gene>
    <name evidence="8" type="ORF">PV09_00108</name>
</gene>
<sequence length="871" mass="97540">MAHPNQGKRKDGPALGNQGRNHKRTKLWDARSIRSQTSDAAFSNGELNVDKFIKAREFEIKALENGIKKAKHGLSTRAHQELPKELRRRTASHNVKRLPKRLRERAKKEMIEDNTPTVTSRRRKPSGHKRLRLEIVERLQALSEKSKERRRVKKAVKAKSQPTAEVPSETGQVVTATQESVKVKSPKVKKSRLREPALPPARFRKRQINKTWLPTHMWHAKRAKMTPPREPMWRFAIPLTPSIKSYRNTHRASADKGAIAWDTSYMSTIGLEGREESIAGLLKALGVGAKSSEFDPWGVSGAKWRAGTRVWEGWLHERDAPATLIAPAAVLWNSNQLESEAGVQPQNKPGKRKLFIRIHPAAFFQLWEQVVRLAKVQKPSLAVEDLRFEIGSIEITGPNASEALVAVLRPLEQTCGDAIWPKLAATTPASLPRNCLLAISITDPRLHHPPRTIAIDQLNAQDPKLIQLLTSWPLDRTPCAAAIFDRNARAKATRSMPSNSAVNRRKSMADPGEYPAILPSDPLIPVLAFATQSSPEESGTWTVLLPWRYVLPVWKSLVCYPLSTGGAIRFGGINEKRQLAYENGIPWFPADFPATKAGQQWEAEDSHRRKTEWDRKPKSRRIEFRSINLGENRRGEIGVGWSCDWQRLIDGPPVAEENRMNTSLEDEGISEDLEKTAKALTALHQIPQAIASQALTRGRISNLEPNGLATVRITMLSRGRPNICARIYRLPTNNPNLRQKWLEQQPPLRKKQPHSRNAKFPSRPSENASSAMQRSWLAAAILADPPEPGSKDYPVVPDEIDLVGFVTTGNFNLNVGKGVGIGSVLLRKVLTSEQCGALKDTDLHPPSHEQFLCIVRDAGESYGRLAKWKLV</sequence>
<evidence type="ECO:0000259" key="7">
    <source>
        <dbReference type="Pfam" id="PF22770"/>
    </source>
</evidence>
<dbReference type="PANTHER" id="PTHR22731">
    <property type="entry name" value="RIBONUCLEASES P/MRP PROTEIN SUBUNIT POP1"/>
    <property type="match status" value="1"/>
</dbReference>
<feature type="domain" description="POPLD" evidence="6">
    <location>
        <begin position="540"/>
        <end position="645"/>
    </location>
</feature>
<keyword evidence="3" id="KW-0539">Nucleus</keyword>
<dbReference type="HOGENOM" id="CLU_007205_0_0_1"/>
<accession>A0A0D1Z878</accession>
<feature type="domain" description="POP1 C-terminal" evidence="7">
    <location>
        <begin position="708"/>
        <end position="870"/>
    </location>
</feature>
<organism evidence="8 9">
    <name type="scientific">Verruconis gallopava</name>
    <dbReference type="NCBI Taxonomy" id="253628"/>
    <lineage>
        <taxon>Eukaryota</taxon>
        <taxon>Fungi</taxon>
        <taxon>Dikarya</taxon>
        <taxon>Ascomycota</taxon>
        <taxon>Pezizomycotina</taxon>
        <taxon>Dothideomycetes</taxon>
        <taxon>Pleosporomycetidae</taxon>
        <taxon>Venturiales</taxon>
        <taxon>Sympoventuriaceae</taxon>
        <taxon>Verruconis</taxon>
    </lineage>
</organism>
<feature type="region of interest" description="Disordered" evidence="4">
    <location>
        <begin position="146"/>
        <end position="172"/>
    </location>
</feature>
<dbReference type="InterPro" id="IPR055079">
    <property type="entry name" value="POP1_C"/>
</dbReference>
<feature type="compositionally biased region" description="Basic residues" evidence="4">
    <location>
        <begin position="748"/>
        <end position="757"/>
    </location>
</feature>
<evidence type="ECO:0000259" key="6">
    <source>
        <dbReference type="Pfam" id="PF08170"/>
    </source>
</evidence>
<evidence type="ECO:0000256" key="4">
    <source>
        <dbReference type="SAM" id="MobiDB-lite"/>
    </source>
</evidence>
<dbReference type="InterPro" id="IPR009723">
    <property type="entry name" value="Pop1_N"/>
</dbReference>
<keyword evidence="9" id="KW-1185">Reference proteome</keyword>
<evidence type="ECO:0000313" key="8">
    <source>
        <dbReference type="EMBL" id="KIW09177.1"/>
    </source>
</evidence>
<keyword evidence="2" id="KW-0819">tRNA processing</keyword>
<protein>
    <recommendedName>
        <fullName evidence="10">POPLD-domain-containing protein</fullName>
    </recommendedName>
</protein>
<dbReference type="FunCoup" id="A0A0D1Z878">
    <property type="interactions" value="100"/>
</dbReference>